<protein>
    <submittedName>
        <fullName evidence="4">Ribonuclease T</fullName>
    </submittedName>
</protein>
<dbReference type="Proteomes" id="UP000318681">
    <property type="component" value="Unassembled WGS sequence"/>
</dbReference>
<dbReference type="InterPro" id="IPR033130">
    <property type="entry name" value="RNase_T2_His_AS_2"/>
</dbReference>
<dbReference type="PANTHER" id="PTHR11240:SF22">
    <property type="entry name" value="RIBONUCLEASE T2"/>
    <property type="match status" value="1"/>
</dbReference>
<dbReference type="EMBL" id="VNIM01000066">
    <property type="protein sequence ID" value="TVV72346.1"/>
    <property type="molecule type" value="Genomic_DNA"/>
</dbReference>
<reference evidence="4 5" key="1">
    <citation type="submission" date="2019-07" db="EMBL/GenBank/DDBJ databases">
        <title>Sphingomonas solaris sp. nov., isolated from a solar panel from Boston, Massachusetts.</title>
        <authorList>
            <person name="Tanner K."/>
            <person name="Pascual J."/>
            <person name="Mancuso C."/>
            <person name="Pereto J."/>
            <person name="Khalil A."/>
            <person name="Vilanova C."/>
        </authorList>
    </citation>
    <scope>NUCLEOTIDE SEQUENCE [LARGE SCALE GENOMIC DNA]</scope>
    <source>
        <strain evidence="4 5">R4DWN</strain>
    </source>
</reference>
<dbReference type="GO" id="GO:0033897">
    <property type="term" value="F:ribonuclease T2 activity"/>
    <property type="evidence" value="ECO:0007669"/>
    <property type="project" value="InterPro"/>
</dbReference>
<comment type="caution">
    <text evidence="4">The sequence shown here is derived from an EMBL/GenBank/DDBJ whole genome shotgun (WGS) entry which is preliminary data.</text>
</comment>
<evidence type="ECO:0000256" key="3">
    <source>
        <dbReference type="SAM" id="SignalP"/>
    </source>
</evidence>
<keyword evidence="3" id="KW-0732">Signal</keyword>
<dbReference type="SUPFAM" id="SSF55895">
    <property type="entry name" value="Ribonuclease Rh-like"/>
    <property type="match status" value="1"/>
</dbReference>
<dbReference type="Gene3D" id="3.90.730.10">
    <property type="entry name" value="Ribonuclease T2-like"/>
    <property type="match status" value="1"/>
</dbReference>
<evidence type="ECO:0000256" key="2">
    <source>
        <dbReference type="RuleBase" id="RU004328"/>
    </source>
</evidence>
<dbReference type="InterPro" id="IPR036430">
    <property type="entry name" value="RNase_T2-like_sf"/>
</dbReference>
<sequence length="235" mass="25777">MATRWLLPLLLALPAAAHAQARECAVPDVLPKPRLEAANRDNPRRLMPTGGYTLAVSWSPGYCFTRQASARDAFQCGGGNVPFGFVLHGLWPDGEGETWPQYCRPARAVPEAVIRQTLCATPSVQLIQHEWAKHGTCMSPDPKSYFSRATGLYRVLRFPDMAALARRKDLTTAAFARAFAAVNRGIPASAVRVTTGKGGWLDELWLCMDRRLRYAACRAGKGGGDVTRLRITRPA</sequence>
<evidence type="ECO:0000313" key="4">
    <source>
        <dbReference type="EMBL" id="TVV72346.1"/>
    </source>
</evidence>
<comment type="similarity">
    <text evidence="1 2">Belongs to the RNase T2 family.</text>
</comment>
<organism evidence="4 5">
    <name type="scientific">Alterirhizorhabdus solaris</name>
    <dbReference type="NCBI Taxonomy" id="2529389"/>
    <lineage>
        <taxon>Bacteria</taxon>
        <taxon>Pseudomonadati</taxon>
        <taxon>Pseudomonadota</taxon>
        <taxon>Alphaproteobacteria</taxon>
        <taxon>Sphingomonadales</taxon>
        <taxon>Rhizorhabdaceae</taxon>
        <taxon>Alterirhizorhabdus</taxon>
    </lineage>
</organism>
<dbReference type="InterPro" id="IPR018188">
    <property type="entry name" value="RNase_T2_His_AS_1"/>
</dbReference>
<evidence type="ECO:0000313" key="5">
    <source>
        <dbReference type="Proteomes" id="UP000318681"/>
    </source>
</evidence>
<dbReference type="RefSeq" id="WP_145153576.1">
    <property type="nucleotide sequence ID" value="NZ_VNIM01000066.1"/>
</dbReference>
<gene>
    <name evidence="4" type="ORF">FOY91_14660</name>
</gene>
<dbReference type="OrthoDB" id="4720638at2"/>
<dbReference type="GO" id="GO:0006401">
    <property type="term" value="P:RNA catabolic process"/>
    <property type="evidence" value="ECO:0007669"/>
    <property type="project" value="TreeGrafter"/>
</dbReference>
<evidence type="ECO:0000256" key="1">
    <source>
        <dbReference type="ARBA" id="ARBA00007469"/>
    </source>
</evidence>
<dbReference type="PROSITE" id="PS00530">
    <property type="entry name" value="RNASE_T2_1"/>
    <property type="match status" value="1"/>
</dbReference>
<proteinExistence type="inferred from homology"/>
<dbReference type="InterPro" id="IPR001568">
    <property type="entry name" value="RNase_T2-like"/>
</dbReference>
<name>A0A558QYW7_9SPHN</name>
<dbReference type="GO" id="GO:0003723">
    <property type="term" value="F:RNA binding"/>
    <property type="evidence" value="ECO:0007669"/>
    <property type="project" value="InterPro"/>
</dbReference>
<accession>A0A558QYW7</accession>
<keyword evidence="5" id="KW-1185">Reference proteome</keyword>
<feature type="signal peptide" evidence="3">
    <location>
        <begin position="1"/>
        <end position="21"/>
    </location>
</feature>
<dbReference type="AlphaFoldDB" id="A0A558QYW7"/>
<dbReference type="PROSITE" id="PS00531">
    <property type="entry name" value="RNASE_T2_2"/>
    <property type="match status" value="1"/>
</dbReference>
<dbReference type="Pfam" id="PF00445">
    <property type="entry name" value="Ribonuclease_T2"/>
    <property type="match status" value="1"/>
</dbReference>
<feature type="chain" id="PRO_5022005910" evidence="3">
    <location>
        <begin position="22"/>
        <end position="235"/>
    </location>
</feature>
<dbReference type="PANTHER" id="PTHR11240">
    <property type="entry name" value="RIBONUCLEASE T2"/>
    <property type="match status" value="1"/>
</dbReference>